<keyword evidence="4" id="KW-1185">Reference proteome</keyword>
<dbReference type="InterPro" id="IPR012341">
    <property type="entry name" value="6hp_glycosidase-like_sf"/>
</dbReference>
<dbReference type="EMBL" id="JAPIVE010000003">
    <property type="protein sequence ID" value="MCX2524883.1"/>
    <property type="molecule type" value="Genomic_DNA"/>
</dbReference>
<dbReference type="RefSeq" id="WP_265896524.1">
    <property type="nucleotide sequence ID" value="NZ_JAPIVE010000003.1"/>
</dbReference>
<organism evidence="3 4">
    <name type="scientific">Larsenimonas rhizosphaerae</name>
    <dbReference type="NCBI Taxonomy" id="2944682"/>
    <lineage>
        <taxon>Bacteria</taxon>
        <taxon>Pseudomonadati</taxon>
        <taxon>Pseudomonadota</taxon>
        <taxon>Gammaproteobacteria</taxon>
        <taxon>Oceanospirillales</taxon>
        <taxon>Halomonadaceae</taxon>
        <taxon>Larsenimonas</taxon>
    </lineage>
</organism>
<keyword evidence="2" id="KW-0413">Isomerase</keyword>
<reference evidence="3" key="1">
    <citation type="submission" date="2022-11" db="EMBL/GenBank/DDBJ databases">
        <title>Larsenimonas rhizosphaerae sp. nov., isolated from a tidal mudflat.</title>
        <authorList>
            <person name="Lee S.D."/>
            <person name="Kim I.S."/>
        </authorList>
    </citation>
    <scope>NUCLEOTIDE SEQUENCE</scope>
    <source>
        <strain evidence="3">GH2-1</strain>
    </source>
</reference>
<comment type="similarity">
    <text evidence="1">Belongs to the N-acylglucosamine 2-epimerase family.</text>
</comment>
<dbReference type="InterPro" id="IPR008928">
    <property type="entry name" value="6-hairpin_glycosidase_sf"/>
</dbReference>
<gene>
    <name evidence="3" type="ORF">OQ287_11585</name>
</gene>
<comment type="caution">
    <text evidence="3">The sequence shown here is derived from an EMBL/GenBank/DDBJ whole genome shotgun (WGS) entry which is preliminary data.</text>
</comment>
<name>A0AA41ZJ59_9GAMM</name>
<dbReference type="InterPro" id="IPR010819">
    <property type="entry name" value="AGE/CE"/>
</dbReference>
<dbReference type="GO" id="GO:0016853">
    <property type="term" value="F:isomerase activity"/>
    <property type="evidence" value="ECO:0007669"/>
    <property type="project" value="UniProtKB-KW"/>
</dbReference>
<dbReference type="AlphaFoldDB" id="A0AA41ZJ59"/>
<evidence type="ECO:0000313" key="3">
    <source>
        <dbReference type="EMBL" id="MCX2524883.1"/>
    </source>
</evidence>
<dbReference type="SUPFAM" id="SSF48208">
    <property type="entry name" value="Six-hairpin glycosidases"/>
    <property type="match status" value="1"/>
</dbReference>
<protein>
    <submittedName>
        <fullName evidence="3">AGE family epimerase/isomerase</fullName>
    </submittedName>
</protein>
<dbReference type="Proteomes" id="UP001165678">
    <property type="component" value="Unassembled WGS sequence"/>
</dbReference>
<sequence>MSAQSFTGTFTTYWLDQPEHHLWLREQTHQLIAFGKAARLPDGGFGWLDEQGRLDNACRPQTLVTARMTHVYALAALQGIPGAAALVDHGLKALTTLFHDDEAGGWFSEVQEPGASDTKEAYLHAFVGLAAASATQAGRPGAHELLNDACHIIDTHFWSDDEGAMRENSDRFWTEGEAYRGANSNMHSVEAFLAIADALNAPAWRHRALSIAERLIHDNARQAGYHVIEHFDDAWQPLRDYNQDKPGDPFRPYGVTPGHGLEWSRLLINLEAALLKNEGTAPDWLARDAAALFDAALAGWSADGAPGMVYTLDWAQQPVVHERMHWVMAEGVCTAAALLARTGHAVYEHWYRTFWDYIDLYLIDRHHGSWHHELDRYNQPSTTVWSGKPDIYHALQATLFPRLPQAPTAAQWLKRHPETLR</sequence>
<evidence type="ECO:0000256" key="2">
    <source>
        <dbReference type="ARBA" id="ARBA00023235"/>
    </source>
</evidence>
<evidence type="ECO:0000256" key="1">
    <source>
        <dbReference type="ARBA" id="ARBA00008558"/>
    </source>
</evidence>
<dbReference type="GO" id="GO:0005975">
    <property type="term" value="P:carbohydrate metabolic process"/>
    <property type="evidence" value="ECO:0007669"/>
    <property type="project" value="InterPro"/>
</dbReference>
<evidence type="ECO:0000313" key="4">
    <source>
        <dbReference type="Proteomes" id="UP001165678"/>
    </source>
</evidence>
<dbReference type="Pfam" id="PF07221">
    <property type="entry name" value="GlcNAc_2-epim"/>
    <property type="match status" value="1"/>
</dbReference>
<dbReference type="Gene3D" id="1.50.10.10">
    <property type="match status" value="1"/>
</dbReference>
<dbReference type="PANTHER" id="PTHR15108">
    <property type="entry name" value="N-ACYLGLUCOSAMINE-2-EPIMERASE"/>
    <property type="match status" value="1"/>
</dbReference>
<accession>A0AA41ZJ59</accession>
<proteinExistence type="inferred from homology"/>